<dbReference type="STRING" id="1009370.ALO_03791"/>
<dbReference type="Proteomes" id="UP000003240">
    <property type="component" value="Unassembled WGS sequence"/>
</dbReference>
<accession>F7NFD1</accession>
<evidence type="ECO:0000313" key="4">
    <source>
        <dbReference type="Proteomes" id="UP000003240"/>
    </source>
</evidence>
<evidence type="ECO:0000313" key="3">
    <source>
        <dbReference type="EMBL" id="EGO65256.1"/>
    </source>
</evidence>
<dbReference type="eggNOG" id="COG3681">
    <property type="taxonomic scope" value="Bacteria"/>
</dbReference>
<dbReference type="Pfam" id="PF03313">
    <property type="entry name" value="SDH_alpha"/>
    <property type="match status" value="1"/>
</dbReference>
<dbReference type="AlphaFoldDB" id="F7NFD1"/>
<dbReference type="PANTHER" id="PTHR30501">
    <property type="entry name" value="UPF0597 PROTEIN YHAM"/>
    <property type="match status" value="1"/>
</dbReference>
<proteinExistence type="inferred from homology"/>
<keyword evidence="4" id="KW-1185">Reference proteome</keyword>
<dbReference type="PANTHER" id="PTHR30501:SF2">
    <property type="entry name" value="UPF0597 PROTEIN YHAM"/>
    <property type="match status" value="1"/>
</dbReference>
<comment type="caution">
    <text evidence="3">The sequence shown here is derived from an EMBL/GenBank/DDBJ whole genome shotgun (WGS) entry which is preliminary data.</text>
</comment>
<protein>
    <recommendedName>
        <fullName evidence="1">UPF0597 protein ALO_03791</fullName>
    </recommendedName>
</protein>
<dbReference type="InterPro" id="IPR021144">
    <property type="entry name" value="UPF0597"/>
</dbReference>
<dbReference type="EMBL" id="AFGF01000024">
    <property type="protein sequence ID" value="EGO65256.1"/>
    <property type="molecule type" value="Genomic_DNA"/>
</dbReference>
<dbReference type="InterPro" id="IPR005130">
    <property type="entry name" value="Ser_deHydtase-like_asu"/>
</dbReference>
<dbReference type="GO" id="GO:0080146">
    <property type="term" value="F:L-cysteine desulfhydrase activity"/>
    <property type="evidence" value="ECO:0007669"/>
    <property type="project" value="TreeGrafter"/>
</dbReference>
<organism evidence="3 4">
    <name type="scientific">Acetonema longum DSM 6540</name>
    <dbReference type="NCBI Taxonomy" id="1009370"/>
    <lineage>
        <taxon>Bacteria</taxon>
        <taxon>Bacillati</taxon>
        <taxon>Bacillota</taxon>
        <taxon>Negativicutes</taxon>
        <taxon>Acetonemataceae</taxon>
        <taxon>Acetonema</taxon>
    </lineage>
</organism>
<dbReference type="RefSeq" id="WP_004093002.1">
    <property type="nucleotide sequence ID" value="NZ_AFGF01000024.1"/>
</dbReference>
<comment type="similarity">
    <text evidence="1">Belongs to the UPF0597 family.</text>
</comment>
<feature type="domain" description="Serine dehydratase-like alpha subunit" evidence="2">
    <location>
        <begin position="88"/>
        <end position="420"/>
    </location>
</feature>
<gene>
    <name evidence="3" type="ORF">ALO_03791</name>
</gene>
<dbReference type="GO" id="GO:0019450">
    <property type="term" value="P:L-cysteine catabolic process to pyruvate"/>
    <property type="evidence" value="ECO:0007669"/>
    <property type="project" value="TreeGrafter"/>
</dbReference>
<evidence type="ECO:0000256" key="1">
    <source>
        <dbReference type="HAMAP-Rule" id="MF_01845"/>
    </source>
</evidence>
<evidence type="ECO:0000259" key="2">
    <source>
        <dbReference type="Pfam" id="PF03313"/>
    </source>
</evidence>
<dbReference type="OrthoDB" id="41906at2"/>
<reference evidence="3 4" key="1">
    <citation type="journal article" date="2011" name="EMBO J.">
        <title>Structural diversity of bacterial flagellar motors.</title>
        <authorList>
            <person name="Chen S."/>
            <person name="Beeby M."/>
            <person name="Murphy G.E."/>
            <person name="Leadbetter J.R."/>
            <person name="Hendrixson D.R."/>
            <person name="Briegel A."/>
            <person name="Li Z."/>
            <person name="Shi J."/>
            <person name="Tocheva E.I."/>
            <person name="Muller A."/>
            <person name="Dobro M.J."/>
            <person name="Jensen G.J."/>
        </authorList>
    </citation>
    <scope>NUCLEOTIDE SEQUENCE [LARGE SCALE GENOMIC DNA]</scope>
    <source>
        <strain evidence="3 4">DSM 6540</strain>
    </source>
</reference>
<dbReference type="PIRSF" id="PIRSF006054">
    <property type="entry name" value="UCP006054"/>
    <property type="match status" value="1"/>
</dbReference>
<dbReference type="HAMAP" id="MF_01845">
    <property type="entry name" value="UPF0597"/>
    <property type="match status" value="1"/>
</dbReference>
<sequence length="425" mass="44761">MNPKTYHSFLAILKSELVVALGCTEPIAIAYAGAKARQALGAMPDKCTVCCSGNIVKNVKGVTVPNSGGLKGIETAAILGIVGGDPDRGLTVLETVTEEHIAKTKELRAAGFCRCELQANLAGLYIAVKLSAGEATAEVVIADYHTNIVRIAKNGEDLFVKARPASAQDENDSDKSLLNVKDILAFAGEVKIDDVREILSRQIEYNSAISREGLSHPYGVEVGRSLMSDFDSKSVKLRAKAAAAAGSDARMSGCPLPVVINSGSGNQGITVTMPVVEYAREYGASEEKLYRALVVSNLIAIHQKKYIGSLSAYCGVVSAACGSGAGIAYLLDCSYEEICNTITNTIGNIGGMVCDGAKPSCAAKIASAVEAAILALHLSRKNRVFQPGEGLVKEDVEQTITSIGRMGRDGMKATDIEILNIMLEK</sequence>
<name>F7NFD1_9FIRM</name>